<evidence type="ECO:0000256" key="8">
    <source>
        <dbReference type="HAMAP-Rule" id="MF_00387"/>
    </source>
</evidence>
<dbReference type="Gene3D" id="1.20.1180.10">
    <property type="entry name" value="Udp N-acetylglucosamine O-acyltransferase, C-terminal domain"/>
    <property type="match status" value="1"/>
</dbReference>
<reference evidence="10" key="1">
    <citation type="journal article" date="2014" name="Int. J. Syst. Evol. Microbiol.">
        <title>Complete genome sequence of Corynebacterium casei LMG S-19264T (=DSM 44701T), isolated from a smear-ripened cheese.</title>
        <authorList>
            <consortium name="US DOE Joint Genome Institute (JGI-PGF)"/>
            <person name="Walter F."/>
            <person name="Albersmeier A."/>
            <person name="Kalinowski J."/>
            <person name="Ruckert C."/>
        </authorList>
    </citation>
    <scope>NUCLEOTIDE SEQUENCE</scope>
    <source>
        <strain evidence="10">VKM B-2555</strain>
    </source>
</reference>
<comment type="subunit">
    <text evidence="8">Homotrimer.</text>
</comment>
<evidence type="ECO:0000256" key="4">
    <source>
        <dbReference type="ARBA" id="ARBA00022679"/>
    </source>
</evidence>
<organism evidence="10 11">
    <name type="scientific">Methylopila jiangsuensis</name>
    <dbReference type="NCBI Taxonomy" id="586230"/>
    <lineage>
        <taxon>Bacteria</taxon>
        <taxon>Pseudomonadati</taxon>
        <taxon>Pseudomonadota</taxon>
        <taxon>Alphaproteobacteria</taxon>
        <taxon>Hyphomicrobiales</taxon>
        <taxon>Methylopilaceae</taxon>
        <taxon>Methylopila</taxon>
    </lineage>
</organism>
<dbReference type="InterPro" id="IPR010137">
    <property type="entry name" value="Lipid_A_LpxA"/>
</dbReference>
<evidence type="ECO:0000256" key="7">
    <source>
        <dbReference type="ARBA" id="ARBA00023315"/>
    </source>
</evidence>
<dbReference type="PROSITE" id="PS00101">
    <property type="entry name" value="HEXAPEP_TRANSFERASES"/>
    <property type="match status" value="1"/>
</dbReference>
<comment type="similarity">
    <text evidence="8">Belongs to the transferase hexapeptide repeat family. LpxA subfamily.</text>
</comment>
<dbReference type="CDD" id="cd03351">
    <property type="entry name" value="LbH_UDP-GlcNAc_AT"/>
    <property type="match status" value="1"/>
</dbReference>
<name>A0A9W6JD58_9HYPH</name>
<dbReference type="EMBL" id="BSFK01000005">
    <property type="protein sequence ID" value="GLK75390.1"/>
    <property type="molecule type" value="Genomic_DNA"/>
</dbReference>
<keyword evidence="3 8" id="KW-0441">Lipid A biosynthesis</keyword>
<keyword evidence="4 8" id="KW-0808">Transferase</keyword>
<dbReference type="InterPro" id="IPR029098">
    <property type="entry name" value="Acetyltransf_C"/>
</dbReference>
<reference evidence="10" key="2">
    <citation type="submission" date="2023-01" db="EMBL/GenBank/DDBJ databases">
        <authorList>
            <person name="Sun Q."/>
            <person name="Evtushenko L."/>
        </authorList>
    </citation>
    <scope>NUCLEOTIDE SEQUENCE</scope>
    <source>
        <strain evidence="10">VKM B-2555</strain>
    </source>
</reference>
<dbReference type="Proteomes" id="UP001143364">
    <property type="component" value="Unassembled WGS sequence"/>
</dbReference>
<dbReference type="PIRSF" id="PIRSF000456">
    <property type="entry name" value="UDP-GlcNAc_acltr"/>
    <property type="match status" value="1"/>
</dbReference>
<dbReference type="PANTHER" id="PTHR43480">
    <property type="entry name" value="ACYL-[ACYL-CARRIER-PROTEIN]--UDP-N-ACETYLGLUCOSAMINE O-ACYLTRANSFERASE"/>
    <property type="match status" value="1"/>
</dbReference>
<dbReference type="NCBIfam" id="TIGR01852">
    <property type="entry name" value="lipid_A_lpxA"/>
    <property type="match status" value="1"/>
</dbReference>
<evidence type="ECO:0000313" key="10">
    <source>
        <dbReference type="EMBL" id="GLK75390.1"/>
    </source>
</evidence>
<evidence type="ECO:0000256" key="5">
    <source>
        <dbReference type="ARBA" id="ARBA00022737"/>
    </source>
</evidence>
<dbReference type="Pfam" id="PF13720">
    <property type="entry name" value="Acetyltransf_11"/>
    <property type="match status" value="1"/>
</dbReference>
<sequence length="270" mass="27891">MPDIHPSAVVADGARLGDGVVVGPFCVIGPEVEIGAGSSLKSHVVVEGRTSIGENAQIFPFASIGHQPQDLKFKGEKSRLVIGRNALIRENVTVNPGTEGGGLVTEIGDRCALLAGSHVAHDCRIGHDVILVNNVMVAGHVTIGDFVIMGGGSAAHQFVRIGAHAFVGGLTGLENDLIPYGLAMGDRASLAGLNIVGLRRRGFEREAIHALRHAFRDLFGEGAGTLKDRVDAAATAHGGSPLVDEVVAFLRAGGDRAVCTPRAGEPGSRG</sequence>
<dbReference type="GO" id="GO:0016020">
    <property type="term" value="C:membrane"/>
    <property type="evidence" value="ECO:0007669"/>
    <property type="project" value="GOC"/>
</dbReference>
<dbReference type="Pfam" id="PF00132">
    <property type="entry name" value="Hexapep"/>
    <property type="match status" value="2"/>
</dbReference>
<dbReference type="NCBIfam" id="NF003657">
    <property type="entry name" value="PRK05289.1"/>
    <property type="match status" value="1"/>
</dbReference>
<gene>
    <name evidence="8 10" type="primary">lpxA</name>
    <name evidence="10" type="ORF">GCM10008171_06440</name>
</gene>
<dbReference type="RefSeq" id="WP_271203343.1">
    <property type="nucleotide sequence ID" value="NZ_BSFK01000005.1"/>
</dbReference>
<comment type="pathway">
    <text evidence="8">Glycolipid biosynthesis; lipid IV(A) biosynthesis; lipid IV(A) from (3R)-3-hydroxytetradecanoyl-[acyl-carrier-protein] and UDP-N-acetyl-alpha-D-glucosamine: step 1/6.</text>
</comment>
<dbReference type="PANTHER" id="PTHR43480:SF1">
    <property type="entry name" value="ACYL-[ACYL-CARRIER-PROTEIN]--UDP-N-ACETYLGLUCOSAMINE O-ACYLTRANSFERASE, MITOCHONDRIAL-RELATED"/>
    <property type="match status" value="1"/>
</dbReference>
<feature type="domain" description="UDP N-acetylglucosamine O-acyltransferase C-terminal" evidence="9">
    <location>
        <begin position="176"/>
        <end position="258"/>
    </location>
</feature>
<dbReference type="SUPFAM" id="SSF51161">
    <property type="entry name" value="Trimeric LpxA-like enzymes"/>
    <property type="match status" value="1"/>
</dbReference>
<dbReference type="InterPro" id="IPR018357">
    <property type="entry name" value="Hexapep_transf_CS"/>
</dbReference>
<dbReference type="InterPro" id="IPR037157">
    <property type="entry name" value="Acetyltransf_C_sf"/>
</dbReference>
<proteinExistence type="inferred from homology"/>
<evidence type="ECO:0000259" key="9">
    <source>
        <dbReference type="Pfam" id="PF13720"/>
    </source>
</evidence>
<comment type="function">
    <text evidence="8">Involved in the biosynthesis of lipid A, a phosphorylated glycolipid that anchors the lipopolysaccharide to the outer membrane of the cell.</text>
</comment>
<evidence type="ECO:0000256" key="2">
    <source>
        <dbReference type="ARBA" id="ARBA00022516"/>
    </source>
</evidence>
<evidence type="ECO:0000313" key="11">
    <source>
        <dbReference type="Proteomes" id="UP001143364"/>
    </source>
</evidence>
<dbReference type="GO" id="GO:0008780">
    <property type="term" value="F:acyl-[acyl-carrier-protein]-UDP-N-acetylglucosamine O-acyltransferase activity"/>
    <property type="evidence" value="ECO:0007669"/>
    <property type="project" value="UniProtKB-UniRule"/>
</dbReference>
<dbReference type="GO" id="GO:0005737">
    <property type="term" value="C:cytoplasm"/>
    <property type="evidence" value="ECO:0007669"/>
    <property type="project" value="UniProtKB-SubCell"/>
</dbReference>
<dbReference type="HAMAP" id="MF_00387">
    <property type="entry name" value="LpxA"/>
    <property type="match status" value="1"/>
</dbReference>
<dbReference type="InterPro" id="IPR001451">
    <property type="entry name" value="Hexapep"/>
</dbReference>
<evidence type="ECO:0000256" key="1">
    <source>
        <dbReference type="ARBA" id="ARBA00022490"/>
    </source>
</evidence>
<evidence type="ECO:0000256" key="3">
    <source>
        <dbReference type="ARBA" id="ARBA00022556"/>
    </source>
</evidence>
<dbReference type="InterPro" id="IPR011004">
    <property type="entry name" value="Trimer_LpxA-like_sf"/>
</dbReference>
<accession>A0A9W6JD58</accession>
<dbReference type="GO" id="GO:0009245">
    <property type="term" value="P:lipid A biosynthetic process"/>
    <property type="evidence" value="ECO:0007669"/>
    <property type="project" value="UniProtKB-UniRule"/>
</dbReference>
<keyword evidence="2 8" id="KW-0444">Lipid biosynthesis</keyword>
<dbReference type="Gene3D" id="2.160.10.10">
    <property type="entry name" value="Hexapeptide repeat proteins"/>
    <property type="match status" value="1"/>
</dbReference>
<comment type="caution">
    <text evidence="10">The sequence shown here is derived from an EMBL/GenBank/DDBJ whole genome shotgun (WGS) entry which is preliminary data.</text>
</comment>
<keyword evidence="11" id="KW-1185">Reference proteome</keyword>
<dbReference type="AlphaFoldDB" id="A0A9W6JD58"/>
<protein>
    <recommendedName>
        <fullName evidence="8">Acyl-[acyl-carrier-protein]--UDP-N-acetylglucosamine O-acyltransferase</fullName>
        <shortName evidence="8">UDP-N-acetylglucosamine acyltransferase</shortName>
        <ecNumber evidence="8">2.3.1.129</ecNumber>
    </recommendedName>
</protein>
<keyword evidence="1 8" id="KW-0963">Cytoplasm</keyword>
<keyword evidence="5 8" id="KW-0677">Repeat</keyword>
<comment type="catalytic activity">
    <reaction evidence="8">
        <text>a (3R)-hydroxyacyl-[ACP] + UDP-N-acetyl-alpha-D-glucosamine = a UDP-3-O-[(3R)-3-hydroxyacyl]-N-acetyl-alpha-D-glucosamine + holo-[ACP]</text>
        <dbReference type="Rhea" id="RHEA:67812"/>
        <dbReference type="Rhea" id="RHEA-COMP:9685"/>
        <dbReference type="Rhea" id="RHEA-COMP:9945"/>
        <dbReference type="ChEBI" id="CHEBI:57705"/>
        <dbReference type="ChEBI" id="CHEBI:64479"/>
        <dbReference type="ChEBI" id="CHEBI:78827"/>
        <dbReference type="ChEBI" id="CHEBI:173225"/>
        <dbReference type="EC" id="2.3.1.129"/>
    </reaction>
</comment>
<keyword evidence="6 8" id="KW-0443">Lipid metabolism</keyword>
<evidence type="ECO:0000256" key="6">
    <source>
        <dbReference type="ARBA" id="ARBA00023098"/>
    </source>
</evidence>
<keyword evidence="7 8" id="KW-0012">Acyltransferase</keyword>
<dbReference type="EC" id="2.3.1.129" evidence="8"/>
<comment type="subcellular location">
    <subcellularLocation>
        <location evidence="8">Cytoplasm</location>
    </subcellularLocation>
</comment>